<dbReference type="InterPro" id="IPR008995">
    <property type="entry name" value="Mo/tungstate-bd_C_term_dom"/>
</dbReference>
<organism evidence="5 6">
    <name type="scientific">Komagataeibacter rhaeticus</name>
    <dbReference type="NCBI Taxonomy" id="215221"/>
    <lineage>
        <taxon>Bacteria</taxon>
        <taxon>Pseudomonadati</taxon>
        <taxon>Pseudomonadota</taxon>
        <taxon>Alphaproteobacteria</taxon>
        <taxon>Acetobacterales</taxon>
        <taxon>Acetobacteraceae</taxon>
        <taxon>Komagataeibacter</taxon>
    </lineage>
</organism>
<dbReference type="PROSITE" id="PS50893">
    <property type="entry name" value="ABC_TRANSPORTER_2"/>
    <property type="match status" value="1"/>
</dbReference>
<dbReference type="KEGG" id="kre:GWK63_13410"/>
<dbReference type="FunFam" id="3.40.50.300:FF:000425">
    <property type="entry name" value="Probable ABC transporter, ATP-binding subunit"/>
    <property type="match status" value="1"/>
</dbReference>
<dbReference type="PANTHER" id="PTHR42781">
    <property type="entry name" value="SPERMIDINE/PUTRESCINE IMPORT ATP-BINDING PROTEIN POTA"/>
    <property type="match status" value="1"/>
</dbReference>
<dbReference type="GO" id="GO:0043190">
    <property type="term" value="C:ATP-binding cassette (ABC) transporter complex"/>
    <property type="evidence" value="ECO:0007669"/>
    <property type="project" value="InterPro"/>
</dbReference>
<dbReference type="InterPro" id="IPR013611">
    <property type="entry name" value="Transp-assoc_OB_typ2"/>
</dbReference>
<dbReference type="GO" id="GO:0022857">
    <property type="term" value="F:transmembrane transporter activity"/>
    <property type="evidence" value="ECO:0007669"/>
    <property type="project" value="InterPro"/>
</dbReference>
<dbReference type="InterPro" id="IPR050093">
    <property type="entry name" value="ABC_SmlMolc_Importer"/>
</dbReference>
<dbReference type="SMART" id="SM00382">
    <property type="entry name" value="AAA"/>
    <property type="match status" value="1"/>
</dbReference>
<evidence type="ECO:0000313" key="6">
    <source>
        <dbReference type="Proteomes" id="UP000502533"/>
    </source>
</evidence>
<keyword evidence="3 5" id="KW-0067">ATP-binding</keyword>
<dbReference type="InterPro" id="IPR003593">
    <property type="entry name" value="AAA+_ATPase"/>
</dbReference>
<dbReference type="AlphaFoldDB" id="A0A858JQI8"/>
<evidence type="ECO:0000256" key="2">
    <source>
        <dbReference type="ARBA" id="ARBA00022741"/>
    </source>
</evidence>
<dbReference type="GeneID" id="85023164"/>
<dbReference type="InterPro" id="IPR003439">
    <property type="entry name" value="ABC_transporter-like_ATP-bd"/>
</dbReference>
<dbReference type="Pfam" id="PF08402">
    <property type="entry name" value="TOBE_2"/>
    <property type="match status" value="1"/>
</dbReference>
<sequence length="370" mass="39852">MSPDSHNKDQINCWTSGLAPDPSAHKLQVQGLYKAYGQTLALDRVDLHVAAGEFVTLLGPSGSGKSTLLQLICGLTPPSGGKLLIDGRDQTFAPPAQRDIGVVFQNYALFPHLSVGENVAFPLRIRKVDRAAMARRTEAALEMVGLHGYAARMPAELSGGQQQRVALARCLVYRPSLILMDESFSALDRNLRLVMQDEVRRIHRETGTSFVFVTHDQEEAMTMSDRICLMNQGRIEQFDTPRALYATPRTVFAANFIGASTILHGVVRAGGVLATAMGDIPLPHACSAPAGTKGAVVLRPENLALGPAQDSGLGGTVQDVTFNGPDQRVVFRLRNDECVIIRAPVGMALHAGQPGSLQWEPGDGHFIPCS</sequence>
<dbReference type="EMBL" id="CP050139">
    <property type="protein sequence ID" value="QIP36348.1"/>
    <property type="molecule type" value="Genomic_DNA"/>
</dbReference>
<dbReference type="InterPro" id="IPR027417">
    <property type="entry name" value="P-loop_NTPase"/>
</dbReference>
<dbReference type="Gene3D" id="3.40.50.300">
    <property type="entry name" value="P-loop containing nucleotide triphosphate hydrolases"/>
    <property type="match status" value="1"/>
</dbReference>
<evidence type="ECO:0000313" key="5">
    <source>
        <dbReference type="EMBL" id="QIP36348.1"/>
    </source>
</evidence>
<dbReference type="RefSeq" id="WP_099963286.1">
    <property type="nucleotide sequence ID" value="NZ_CALMTF010000111.1"/>
</dbReference>
<keyword evidence="6" id="KW-1185">Reference proteome</keyword>
<proteinExistence type="predicted"/>
<accession>A0A858JQI8</accession>
<reference evidence="5 6" key="1">
    <citation type="submission" date="2020-03" db="EMBL/GenBank/DDBJ databases">
        <title>Isolation of cellulose-producing strains, genome characterization and application of the synthesized cellulose films as an economical and sustainable material for piezoelectric sensor construction.</title>
        <authorList>
            <person name="Mangayil R.K."/>
        </authorList>
    </citation>
    <scope>NUCLEOTIDE SEQUENCE [LARGE SCALE GENOMIC DNA]</scope>
    <source>
        <strain evidence="5 6">ENS 9a1a</strain>
    </source>
</reference>
<dbReference type="SUPFAM" id="SSF50331">
    <property type="entry name" value="MOP-like"/>
    <property type="match status" value="1"/>
</dbReference>
<gene>
    <name evidence="5" type="ORF">GWK63_13410</name>
</gene>
<dbReference type="PANTHER" id="PTHR42781:SF4">
    <property type="entry name" value="SPERMIDINE_PUTRESCINE IMPORT ATP-BINDING PROTEIN POTA"/>
    <property type="match status" value="1"/>
</dbReference>
<keyword evidence="2" id="KW-0547">Nucleotide-binding</keyword>
<keyword evidence="1" id="KW-0813">Transport</keyword>
<dbReference type="GO" id="GO:0005524">
    <property type="term" value="F:ATP binding"/>
    <property type="evidence" value="ECO:0007669"/>
    <property type="project" value="UniProtKB-KW"/>
</dbReference>
<evidence type="ECO:0000256" key="1">
    <source>
        <dbReference type="ARBA" id="ARBA00022448"/>
    </source>
</evidence>
<dbReference type="SUPFAM" id="SSF52540">
    <property type="entry name" value="P-loop containing nucleoside triphosphate hydrolases"/>
    <property type="match status" value="1"/>
</dbReference>
<dbReference type="Pfam" id="PF00005">
    <property type="entry name" value="ABC_tran"/>
    <property type="match status" value="1"/>
</dbReference>
<dbReference type="GO" id="GO:0015697">
    <property type="term" value="P:quaternary ammonium group transport"/>
    <property type="evidence" value="ECO:0007669"/>
    <property type="project" value="UniProtKB-ARBA"/>
</dbReference>
<dbReference type="Proteomes" id="UP000502533">
    <property type="component" value="Chromosome"/>
</dbReference>
<dbReference type="GO" id="GO:0016887">
    <property type="term" value="F:ATP hydrolysis activity"/>
    <property type="evidence" value="ECO:0007669"/>
    <property type="project" value="InterPro"/>
</dbReference>
<dbReference type="PROSITE" id="PS00211">
    <property type="entry name" value="ABC_TRANSPORTER_1"/>
    <property type="match status" value="1"/>
</dbReference>
<protein>
    <submittedName>
        <fullName evidence="5">ABC transporter ATP-binding protein</fullName>
    </submittedName>
</protein>
<evidence type="ECO:0000259" key="4">
    <source>
        <dbReference type="PROSITE" id="PS50893"/>
    </source>
</evidence>
<evidence type="ECO:0000256" key="3">
    <source>
        <dbReference type="ARBA" id="ARBA00022840"/>
    </source>
</evidence>
<dbReference type="InterPro" id="IPR017871">
    <property type="entry name" value="ABC_transporter-like_CS"/>
</dbReference>
<feature type="domain" description="ABC transporter" evidence="4">
    <location>
        <begin position="27"/>
        <end position="257"/>
    </location>
</feature>
<name>A0A858JQI8_9PROT</name>